<evidence type="ECO:0000313" key="8">
    <source>
        <dbReference type="Proteomes" id="UP000271849"/>
    </source>
</evidence>
<sequence length="152" mass="17633">MSIRKILKFPDQRLRWQSRPIKKINQYTKRIISDMFDTMYANNGIGLAAPQINIHQQIIVISSLSPKQPELILINPRILKKKKKYIQSTEGCLSIPLITSTIYRSKYIKIKAQDSFGKSFILEAKSLLSICIQHEMDHLIGKLFIDYNTIKL</sequence>
<comment type="function">
    <text evidence="6">Removes the formyl group from the N-terminal Met of newly synthesized proteins. Requires at least a dipeptide for an efficient rate of reaction. N-terminal L-methionine is a prerequisite for activity but the enzyme has broad specificity at other positions.</text>
</comment>
<keyword evidence="5 6" id="KW-0408">Iron</keyword>
<name>A0A3B1E2U1_9GAMM</name>
<evidence type="ECO:0000256" key="5">
    <source>
        <dbReference type="ARBA" id="ARBA00023004"/>
    </source>
</evidence>
<feature type="active site" evidence="6">
    <location>
        <position position="135"/>
    </location>
</feature>
<evidence type="ECO:0000256" key="3">
    <source>
        <dbReference type="ARBA" id="ARBA00022801"/>
    </source>
</evidence>
<protein>
    <recommendedName>
        <fullName evidence="6">Peptide deformylase</fullName>
        <shortName evidence="6">PDF</shortName>
        <ecNumber evidence="6">3.5.1.88</ecNumber>
    </recommendedName>
    <alternativeName>
        <fullName evidence="6">Polypeptide deformylase</fullName>
    </alternativeName>
</protein>
<evidence type="ECO:0000256" key="1">
    <source>
        <dbReference type="ARBA" id="ARBA00010759"/>
    </source>
</evidence>
<gene>
    <name evidence="6 7" type="primary">def</name>
    <name evidence="7" type="ORF">BUCINSTRO3249_0324</name>
</gene>
<dbReference type="EMBL" id="LR025085">
    <property type="protein sequence ID" value="VAX76770.1"/>
    <property type="molecule type" value="Genomic_DNA"/>
</dbReference>
<dbReference type="InterPro" id="IPR036821">
    <property type="entry name" value="Peptide_deformylase_sf"/>
</dbReference>
<keyword evidence="2 6" id="KW-0479">Metal-binding</keyword>
<dbReference type="GO" id="GO:0042586">
    <property type="term" value="F:peptide deformylase activity"/>
    <property type="evidence" value="ECO:0007669"/>
    <property type="project" value="UniProtKB-UniRule"/>
</dbReference>
<dbReference type="GO" id="GO:0006412">
    <property type="term" value="P:translation"/>
    <property type="evidence" value="ECO:0007669"/>
    <property type="project" value="UniProtKB-UniRule"/>
</dbReference>
<proteinExistence type="inferred from homology"/>
<comment type="cofactor">
    <cofactor evidence="6">
        <name>Fe(2+)</name>
        <dbReference type="ChEBI" id="CHEBI:29033"/>
    </cofactor>
    <text evidence="6">Binds 1 Fe(2+) ion.</text>
</comment>
<dbReference type="Pfam" id="PF01327">
    <property type="entry name" value="Pep_deformylase"/>
    <property type="match status" value="1"/>
</dbReference>
<dbReference type="PANTHER" id="PTHR10458:SF21">
    <property type="entry name" value="PEPTIDE DEFORMYLASE"/>
    <property type="match status" value="1"/>
</dbReference>
<organism evidence="7 8">
    <name type="scientific">Buchnera aphidicola</name>
    <name type="common">Cinara strobi</name>
    <dbReference type="NCBI Taxonomy" id="1921549"/>
    <lineage>
        <taxon>Bacteria</taxon>
        <taxon>Pseudomonadati</taxon>
        <taxon>Pseudomonadota</taxon>
        <taxon>Gammaproteobacteria</taxon>
        <taxon>Enterobacterales</taxon>
        <taxon>Erwiniaceae</taxon>
        <taxon>Buchnera</taxon>
    </lineage>
</organism>
<keyword evidence="3 6" id="KW-0378">Hydrolase</keyword>
<dbReference type="OrthoDB" id="9804313at2"/>
<dbReference type="PANTHER" id="PTHR10458">
    <property type="entry name" value="PEPTIDE DEFORMYLASE"/>
    <property type="match status" value="1"/>
</dbReference>
<dbReference type="RefSeq" id="WP_158349182.1">
    <property type="nucleotide sequence ID" value="NZ_LR025085.1"/>
</dbReference>
<dbReference type="Proteomes" id="UP000271849">
    <property type="component" value="Chromosome"/>
</dbReference>
<evidence type="ECO:0000256" key="2">
    <source>
        <dbReference type="ARBA" id="ARBA00022723"/>
    </source>
</evidence>
<dbReference type="NCBIfam" id="NF001159">
    <property type="entry name" value="PRK00150.1-3"/>
    <property type="match status" value="1"/>
</dbReference>
<dbReference type="STRING" id="1921549.GCA_900128825_00325"/>
<dbReference type="CDD" id="cd00487">
    <property type="entry name" value="Pep_deformylase"/>
    <property type="match status" value="1"/>
</dbReference>
<evidence type="ECO:0000313" key="7">
    <source>
        <dbReference type="EMBL" id="VAX76770.1"/>
    </source>
</evidence>
<dbReference type="AlphaFoldDB" id="A0A3B1E2U1"/>
<comment type="similarity">
    <text evidence="1 6">Belongs to the polypeptide deformylase family.</text>
</comment>
<dbReference type="PIRSF" id="PIRSF004749">
    <property type="entry name" value="Pep_def"/>
    <property type="match status" value="1"/>
</dbReference>
<feature type="binding site" evidence="6">
    <location>
        <position position="92"/>
    </location>
    <ligand>
        <name>Fe cation</name>
        <dbReference type="ChEBI" id="CHEBI:24875"/>
    </ligand>
</feature>
<dbReference type="NCBIfam" id="TIGR00079">
    <property type="entry name" value="pept_deformyl"/>
    <property type="match status" value="1"/>
</dbReference>
<keyword evidence="4 6" id="KW-0648">Protein biosynthesis</keyword>
<feature type="binding site" evidence="6">
    <location>
        <position position="134"/>
    </location>
    <ligand>
        <name>Fe cation</name>
        <dbReference type="ChEBI" id="CHEBI:24875"/>
    </ligand>
</feature>
<dbReference type="PRINTS" id="PR01576">
    <property type="entry name" value="PDEFORMYLASE"/>
</dbReference>
<accession>A0A3B1E2U1</accession>
<dbReference type="Gene3D" id="3.90.45.10">
    <property type="entry name" value="Peptide deformylase"/>
    <property type="match status" value="1"/>
</dbReference>
<feature type="binding site" evidence="6">
    <location>
        <position position="138"/>
    </location>
    <ligand>
        <name>Fe cation</name>
        <dbReference type="ChEBI" id="CHEBI:24875"/>
    </ligand>
</feature>
<dbReference type="EC" id="3.5.1.88" evidence="6"/>
<dbReference type="InterPro" id="IPR023635">
    <property type="entry name" value="Peptide_deformylase"/>
</dbReference>
<evidence type="ECO:0000256" key="6">
    <source>
        <dbReference type="HAMAP-Rule" id="MF_00163"/>
    </source>
</evidence>
<dbReference type="SUPFAM" id="SSF56420">
    <property type="entry name" value="Peptide deformylase"/>
    <property type="match status" value="1"/>
</dbReference>
<dbReference type="HAMAP" id="MF_00163">
    <property type="entry name" value="Pep_deformylase"/>
    <property type="match status" value="1"/>
</dbReference>
<reference evidence="8" key="1">
    <citation type="submission" date="2018-09" db="EMBL/GenBank/DDBJ databases">
        <authorList>
            <person name="Manzano-Marin A."/>
            <person name="Manzano-Marin A."/>
        </authorList>
    </citation>
    <scope>NUCLEOTIDE SEQUENCE [LARGE SCALE GENOMIC DNA]</scope>
    <source>
        <strain evidence="8">BuCistrobi</strain>
    </source>
</reference>
<comment type="catalytic activity">
    <reaction evidence="6">
        <text>N-terminal N-formyl-L-methionyl-[peptide] + H2O = N-terminal L-methionyl-[peptide] + formate</text>
        <dbReference type="Rhea" id="RHEA:24420"/>
        <dbReference type="Rhea" id="RHEA-COMP:10639"/>
        <dbReference type="Rhea" id="RHEA-COMP:10640"/>
        <dbReference type="ChEBI" id="CHEBI:15377"/>
        <dbReference type="ChEBI" id="CHEBI:15740"/>
        <dbReference type="ChEBI" id="CHEBI:49298"/>
        <dbReference type="ChEBI" id="CHEBI:64731"/>
        <dbReference type="EC" id="3.5.1.88"/>
    </reaction>
</comment>
<dbReference type="GO" id="GO:0046872">
    <property type="term" value="F:metal ion binding"/>
    <property type="evidence" value="ECO:0007669"/>
    <property type="project" value="UniProtKB-KW"/>
</dbReference>
<evidence type="ECO:0000256" key="4">
    <source>
        <dbReference type="ARBA" id="ARBA00022917"/>
    </source>
</evidence>